<dbReference type="InterPro" id="IPR051157">
    <property type="entry name" value="PDH/Transketolase"/>
</dbReference>
<dbReference type="SUPFAM" id="SSF52922">
    <property type="entry name" value="TK C-terminal domain-like"/>
    <property type="match status" value="1"/>
</dbReference>
<dbReference type="EMBL" id="MHOJ01000015">
    <property type="protein sequence ID" value="OGZ62584.1"/>
    <property type="molecule type" value="Genomic_DNA"/>
</dbReference>
<dbReference type="InterPro" id="IPR009014">
    <property type="entry name" value="Transketo_C/PFOR_II"/>
</dbReference>
<comment type="similarity">
    <text evidence="2">Belongs to the transketolase family.</text>
</comment>
<organism evidence="5 6">
    <name type="scientific">Candidatus Spechtbacteria bacterium RIFCSPLOWO2_02_FULL_38_8</name>
    <dbReference type="NCBI Taxonomy" id="1802164"/>
    <lineage>
        <taxon>Bacteria</taxon>
        <taxon>Candidatus Spechtiibacteriota</taxon>
    </lineage>
</organism>
<evidence type="ECO:0000313" key="6">
    <source>
        <dbReference type="Proteomes" id="UP000178509"/>
    </source>
</evidence>
<keyword evidence="3" id="KW-0786">Thiamine pyrophosphate</keyword>
<dbReference type="SUPFAM" id="SSF52518">
    <property type="entry name" value="Thiamin diphosphate-binding fold (THDP-binding)"/>
    <property type="match status" value="1"/>
</dbReference>
<dbReference type="SMART" id="SM00861">
    <property type="entry name" value="Transket_pyr"/>
    <property type="match status" value="1"/>
</dbReference>
<dbReference type="InterPro" id="IPR029061">
    <property type="entry name" value="THDP-binding"/>
</dbReference>
<comment type="cofactor">
    <cofactor evidence="1">
        <name>thiamine diphosphate</name>
        <dbReference type="ChEBI" id="CHEBI:58937"/>
    </cofactor>
</comment>
<accession>A0A1G2HJB5</accession>
<dbReference type="Pfam" id="PF02779">
    <property type="entry name" value="Transket_pyr"/>
    <property type="match status" value="1"/>
</dbReference>
<dbReference type="PANTHER" id="PTHR43825">
    <property type="entry name" value="PYRUVATE DEHYDROGENASE E1 COMPONENT"/>
    <property type="match status" value="1"/>
</dbReference>
<evidence type="ECO:0000256" key="3">
    <source>
        <dbReference type="ARBA" id="ARBA00023052"/>
    </source>
</evidence>
<dbReference type="CDD" id="cd07033">
    <property type="entry name" value="TPP_PYR_DXS_TK_like"/>
    <property type="match status" value="1"/>
</dbReference>
<feature type="domain" description="Transketolase-like pyrimidine-binding" evidence="4">
    <location>
        <begin position="18"/>
        <end position="183"/>
    </location>
</feature>
<dbReference type="Pfam" id="PF02780">
    <property type="entry name" value="Transketolase_C"/>
    <property type="match status" value="1"/>
</dbReference>
<evidence type="ECO:0000256" key="1">
    <source>
        <dbReference type="ARBA" id="ARBA00001964"/>
    </source>
</evidence>
<dbReference type="Gene3D" id="3.40.50.920">
    <property type="match status" value="1"/>
</dbReference>
<name>A0A1G2HJB5_9BACT</name>
<dbReference type="InterPro" id="IPR033248">
    <property type="entry name" value="Transketolase_C"/>
</dbReference>
<comment type="caution">
    <text evidence="5">The sequence shown here is derived from an EMBL/GenBank/DDBJ whole genome shotgun (WGS) entry which is preliminary data.</text>
</comment>
<evidence type="ECO:0000259" key="4">
    <source>
        <dbReference type="SMART" id="SM00861"/>
    </source>
</evidence>
<dbReference type="AlphaFoldDB" id="A0A1G2HJB5"/>
<dbReference type="Gene3D" id="3.40.50.970">
    <property type="match status" value="1"/>
</dbReference>
<dbReference type="FunFam" id="3.40.50.970:FF:000129">
    <property type="entry name" value="Transketolase"/>
    <property type="match status" value="1"/>
</dbReference>
<evidence type="ECO:0000256" key="2">
    <source>
        <dbReference type="ARBA" id="ARBA00007131"/>
    </source>
</evidence>
<proteinExistence type="inferred from homology"/>
<dbReference type="InterPro" id="IPR005475">
    <property type="entry name" value="Transketolase-like_Pyr-bd"/>
</dbReference>
<protein>
    <recommendedName>
        <fullName evidence="4">Transketolase-like pyrimidine-binding domain-containing protein</fullName>
    </recommendedName>
</protein>
<gene>
    <name evidence="5" type="ORF">A3H51_02450</name>
</gene>
<dbReference type="STRING" id="1802164.A3H51_02450"/>
<dbReference type="PANTHER" id="PTHR43825:SF1">
    <property type="entry name" value="TRANSKETOLASE-LIKE PYRIMIDINE-BINDING DOMAIN-CONTAINING PROTEIN"/>
    <property type="match status" value="1"/>
</dbReference>
<reference evidence="5 6" key="1">
    <citation type="journal article" date="2016" name="Nat. Commun.">
        <title>Thousands of microbial genomes shed light on interconnected biogeochemical processes in an aquifer system.</title>
        <authorList>
            <person name="Anantharaman K."/>
            <person name="Brown C.T."/>
            <person name="Hug L.A."/>
            <person name="Sharon I."/>
            <person name="Castelle C.J."/>
            <person name="Probst A.J."/>
            <person name="Thomas B.C."/>
            <person name="Singh A."/>
            <person name="Wilkins M.J."/>
            <person name="Karaoz U."/>
            <person name="Brodie E.L."/>
            <person name="Williams K.H."/>
            <person name="Hubbard S.S."/>
            <person name="Banfield J.F."/>
        </authorList>
    </citation>
    <scope>NUCLEOTIDE SEQUENCE [LARGE SCALE GENOMIC DNA]</scope>
</reference>
<evidence type="ECO:0000313" key="5">
    <source>
        <dbReference type="EMBL" id="OGZ62584.1"/>
    </source>
</evidence>
<dbReference type="Proteomes" id="UP000178509">
    <property type="component" value="Unassembled WGS sequence"/>
</dbReference>
<sequence>MNYYLQKNYIDKNKLEQKPMRNGAGIGMAELGAEKPNMVVLCADTSGSARAEDFAEAFPERFIQCGVAEQNMIGISAGLAYEGKVPYAVTYGAFLIGRPWEPIRTTIAYPNNHVVLVSSHVGLATGPDGPTHQMTEDITLTRTLPNFTVIAPADYEQARKAVKAAYDVDGPVYIRNCREKMPVFTTEETPFEVGKAQVFREGKDLTAIGHGYMVYWLLQIAEELKKEISIEVINLHTIKPLDEATILKSVKKTSRVFFAEDHNVVGGGGSAVAELLAQNYPVPMKLHGVMDEFTESGSVEDLLKKYKLDKEGVKGELQKFLVTRN</sequence>